<dbReference type="InterPro" id="IPR013780">
    <property type="entry name" value="Glyco_hydro_b"/>
</dbReference>
<dbReference type="RefSeq" id="WP_194448479.1">
    <property type="nucleotide sequence ID" value="NZ_CP063849.1"/>
</dbReference>
<evidence type="ECO:0000259" key="1">
    <source>
        <dbReference type="Pfam" id="PF22848"/>
    </source>
</evidence>
<evidence type="ECO:0000313" key="3">
    <source>
        <dbReference type="Proteomes" id="UP000593892"/>
    </source>
</evidence>
<accession>A0A7S7NNE4</accession>
<dbReference type="InterPro" id="IPR055235">
    <property type="entry name" value="ASD1_cat"/>
</dbReference>
<dbReference type="PANTHER" id="PTHR43576">
    <property type="entry name" value="ALPHA-L-ARABINOFURANOSIDASE C-RELATED"/>
    <property type="match status" value="1"/>
</dbReference>
<dbReference type="Gene3D" id="2.60.40.1180">
    <property type="entry name" value="Golgi alpha-mannosidase II"/>
    <property type="match status" value="1"/>
</dbReference>
<dbReference type="EMBL" id="CP063849">
    <property type="protein sequence ID" value="QOY86810.1"/>
    <property type="molecule type" value="Genomic_DNA"/>
</dbReference>
<organism evidence="2 3">
    <name type="scientific">Paludibaculum fermentans</name>
    <dbReference type="NCBI Taxonomy" id="1473598"/>
    <lineage>
        <taxon>Bacteria</taxon>
        <taxon>Pseudomonadati</taxon>
        <taxon>Acidobacteriota</taxon>
        <taxon>Terriglobia</taxon>
        <taxon>Bryobacterales</taxon>
        <taxon>Bryobacteraceae</taxon>
        <taxon>Paludibaculum</taxon>
    </lineage>
</organism>
<sequence length="515" mass="57149">MSGHAIDRRTFVRALPTLGAAAAAQAAAGDLVIDPAPLFDISPWLYMQFMEPLGATDSSVEAAWDYDKDDWRQDFVEATRDLAPDVVRFGGLYSRHYKWREGVGPADKRPAIRNYFWGGKETNRVGTHEFVGYCRRVGAEPLYCVNFLADGEQRFHHTPEGDRTADAREAAEWVSYANDPGHAERRKNGAADPLNIRLWQIGNETSYGDVTFTREQSIQHTLEFARAMRQRDPSIQLIGWGDRHKKTEDLWAGELLKQAGEHIDMVAIHLMGQSPKRPDTVLKGLRYQKEPERAWEELLELSNNVETRVKELEDVITASGMKKGIAVTEGHLSLPPHNANPILAEWLTAAYHARSLNIYQRHGAMVKIATAADFQGNRWTVNALTLQTPRGITYPMPVGSIAGLFRRHNGQQGVAVSNAPSGLDIAASRTGNRVYLHVANLNYRGSIQVSFAVKGRVIQGGRVVAIAPEDLRQYVGLDQPEAFKPVETRLPDGTAPKWTFPAGSVSAVELELASA</sequence>
<proteinExistence type="predicted"/>
<protein>
    <submittedName>
        <fullName evidence="2">Alpha-L-arabinofuranosidase</fullName>
    </submittedName>
</protein>
<dbReference type="PROSITE" id="PS51318">
    <property type="entry name" value="TAT"/>
    <property type="match status" value="1"/>
</dbReference>
<dbReference type="AlphaFoldDB" id="A0A7S7NNE4"/>
<dbReference type="SUPFAM" id="SSF51445">
    <property type="entry name" value="(Trans)glycosidases"/>
    <property type="match status" value="1"/>
</dbReference>
<dbReference type="InterPro" id="IPR017853">
    <property type="entry name" value="GH"/>
</dbReference>
<dbReference type="KEGG" id="pfer:IRI77_29105"/>
<dbReference type="Gene3D" id="3.20.20.80">
    <property type="entry name" value="Glycosidases"/>
    <property type="match status" value="1"/>
</dbReference>
<keyword evidence="3" id="KW-1185">Reference proteome</keyword>
<dbReference type="InterPro" id="IPR006311">
    <property type="entry name" value="TAT_signal"/>
</dbReference>
<name>A0A7S7NNE4_PALFE</name>
<dbReference type="GO" id="GO:0000272">
    <property type="term" value="P:polysaccharide catabolic process"/>
    <property type="evidence" value="ECO:0007669"/>
    <property type="project" value="TreeGrafter"/>
</dbReference>
<evidence type="ECO:0000313" key="2">
    <source>
        <dbReference type="EMBL" id="QOY86810.1"/>
    </source>
</evidence>
<reference evidence="2 3" key="1">
    <citation type="submission" date="2020-10" db="EMBL/GenBank/DDBJ databases">
        <title>Complete genome sequence of Paludibaculum fermentans P105T, a facultatively anaerobic acidobacterium capable of dissimilatory Fe(III) reduction.</title>
        <authorList>
            <person name="Dedysh S.N."/>
            <person name="Beletsky A.V."/>
            <person name="Kulichevskaya I.S."/>
            <person name="Mardanov A.V."/>
            <person name="Ravin N.V."/>
        </authorList>
    </citation>
    <scope>NUCLEOTIDE SEQUENCE [LARGE SCALE GENOMIC DNA]</scope>
    <source>
        <strain evidence="2 3">P105</strain>
    </source>
</reference>
<dbReference type="Pfam" id="PF22848">
    <property type="entry name" value="ASD1_dom"/>
    <property type="match status" value="1"/>
</dbReference>
<feature type="domain" description="Alpha-L-arabinofuranosidase 1 catalytic" evidence="1">
    <location>
        <begin position="80"/>
        <end position="275"/>
    </location>
</feature>
<gene>
    <name evidence="2" type="ORF">IRI77_29105</name>
</gene>
<dbReference type="Proteomes" id="UP000593892">
    <property type="component" value="Chromosome"/>
</dbReference>
<dbReference type="PANTHER" id="PTHR43576:SF2">
    <property type="entry name" value="INTRACELLULAR EXO-ALPHA-L-ARABINOFURANOSIDASE 2"/>
    <property type="match status" value="1"/>
</dbReference>